<protein>
    <submittedName>
        <fullName evidence="1">Uncharacterized protein</fullName>
    </submittedName>
</protein>
<organism evidence="1 2">
    <name type="scientific">Micromonospora rifamycinica</name>
    <dbReference type="NCBI Taxonomy" id="291594"/>
    <lineage>
        <taxon>Bacteria</taxon>
        <taxon>Bacillati</taxon>
        <taxon>Actinomycetota</taxon>
        <taxon>Actinomycetes</taxon>
        <taxon>Micromonosporales</taxon>
        <taxon>Micromonosporaceae</taxon>
        <taxon>Micromonospora</taxon>
    </lineage>
</organism>
<dbReference type="OrthoDB" id="9791748at2"/>
<keyword evidence="2" id="KW-1185">Reference proteome</keyword>
<evidence type="ECO:0000313" key="2">
    <source>
        <dbReference type="Proteomes" id="UP000198226"/>
    </source>
</evidence>
<dbReference type="RefSeq" id="WP_067315154.1">
    <property type="nucleotide sequence ID" value="NZ_LRMV01000254.1"/>
</dbReference>
<dbReference type="Proteomes" id="UP000198226">
    <property type="component" value="Chromosome I"/>
</dbReference>
<sequence>MSSHREAPEISKDPVADSSDLYAFVSPDRPDSVTLIANYVPLQLPASGPNFFEFGDDVRYEIHIDNDGDGHPDVTYRFEFRTEITNQNSFLYNTGPIESLDSKNWNRRQFYRLTRITDGREHVLAHKLPCPPCNVGPLSIPKYNDLVRQATFKLSTGEKVFAGQRADGFFVDLGAIFDLGTLRPFQQLHVAGKKLFKTEGEPVNAVDRMNVHSIAVQVPLSKVRRKANRYGAGDRASTIGVWTTASRQQVRVLGDRVAADSAVGPWTQVSRLGNPLFNEVIVPMSKKDLWNTLPPTEDKRFARFVEQPELAALLPVLYPGVFPNLDALNKSKKPRADLLAILLTGIPSGLIDGFTNLTGEVQADMLRLNTAIKPSSKPNQFGLLGGDLAGFPNGRRVVDDVVSIALRAVAGVTVPLVDKKFKPDAAAGAVTPGLSAADVTAPFLRDFPFLGTPYDGFNNPAAANS</sequence>
<dbReference type="Pfam" id="PF14224">
    <property type="entry name" value="DUF4331"/>
    <property type="match status" value="1"/>
</dbReference>
<dbReference type="InterPro" id="IPR025566">
    <property type="entry name" value="DUF4331"/>
</dbReference>
<proteinExistence type="predicted"/>
<dbReference type="EMBL" id="LT607752">
    <property type="protein sequence ID" value="SCG60153.1"/>
    <property type="molecule type" value="Genomic_DNA"/>
</dbReference>
<name>A0A125Q0N6_9ACTN</name>
<dbReference type="AlphaFoldDB" id="A0A125Q0N6"/>
<evidence type="ECO:0000313" key="1">
    <source>
        <dbReference type="EMBL" id="SCG60153.1"/>
    </source>
</evidence>
<reference evidence="2" key="1">
    <citation type="submission" date="2016-06" db="EMBL/GenBank/DDBJ databases">
        <authorList>
            <person name="Varghese N."/>
            <person name="Submissions Spin"/>
        </authorList>
    </citation>
    <scope>NUCLEOTIDE SEQUENCE [LARGE SCALE GENOMIC DNA]</scope>
    <source>
        <strain evidence="2">DSM 44983</strain>
    </source>
</reference>
<gene>
    <name evidence="1" type="ORF">GA0070623_2739</name>
</gene>
<accession>A0A125Q0N6</accession>